<evidence type="ECO:0000259" key="17">
    <source>
        <dbReference type="Pfam" id="PF08245"/>
    </source>
</evidence>
<dbReference type="InterPro" id="IPR004101">
    <property type="entry name" value="Mur_ligase_C"/>
</dbReference>
<dbReference type="GO" id="GO:0071555">
    <property type="term" value="P:cell wall organization"/>
    <property type="evidence" value="ECO:0007669"/>
    <property type="project" value="UniProtKB-KW"/>
</dbReference>
<feature type="domain" description="Mur ligase N-terminal catalytic" evidence="15">
    <location>
        <begin position="14"/>
        <end position="111"/>
    </location>
</feature>
<dbReference type="GO" id="GO:0008360">
    <property type="term" value="P:regulation of cell shape"/>
    <property type="evidence" value="ECO:0007669"/>
    <property type="project" value="UniProtKB-KW"/>
</dbReference>
<dbReference type="InterPro" id="IPR005758">
    <property type="entry name" value="UDP-N-AcMur_Ala_ligase_MurC"/>
</dbReference>
<dbReference type="Pfam" id="PF08245">
    <property type="entry name" value="Mur_ligase_M"/>
    <property type="match status" value="1"/>
</dbReference>
<evidence type="ECO:0000313" key="19">
    <source>
        <dbReference type="Proteomes" id="UP000198625"/>
    </source>
</evidence>
<dbReference type="GO" id="GO:0051301">
    <property type="term" value="P:cell division"/>
    <property type="evidence" value="ECO:0007669"/>
    <property type="project" value="UniProtKB-KW"/>
</dbReference>
<comment type="similarity">
    <text evidence="14">Belongs to the MurCDEF family.</text>
</comment>
<comment type="subcellular location">
    <subcellularLocation>
        <location evidence="1 14">Cytoplasm</location>
    </subcellularLocation>
</comment>
<name>A0A1H3KXK8_9FIRM</name>
<evidence type="ECO:0000313" key="18">
    <source>
        <dbReference type="EMBL" id="SDY56987.1"/>
    </source>
</evidence>
<gene>
    <name evidence="14" type="primary">murC</name>
    <name evidence="18" type="ORF">SAMN05660462_00367</name>
</gene>
<dbReference type="STRING" id="415015.SAMN05660462_00367"/>
<dbReference type="EC" id="6.3.2.8" evidence="3 14"/>
<proteinExistence type="inferred from homology"/>
<sequence length="459" mass="50146">MFSFDIHSHSFSQVHFIGIGGISMSGLAEILLENGYKVSGSDAKSSNILKRLENKGAIVSIGHNKDNINGADLVVYTDAISKDNPELLEAIEKNIVTVDRGTFLGQLMKLYKNSIAVSGTHGKTTTTGMMSVIFNDSPIDPTILLGGELDLIGGNVKIGNGEVLLTEACEYKGNILKFFATIGVILNIDEDHLDYYKNLNHIIDTFSDFAKIIPQNGYIIANNDDDNVKKAIRSANCNIITFGIENDSDYKATHISFNGKGTPSFRLIVNNKESYDVALNTMGTHNIYNALAAIATTHTCGVPMDTIISSIAMYKGTHRRLEYKGQVNGAAIIDDYAHHPTEVKATLSALRNSSSSRILCAFQPHTYTRTKSLLNEFAHSFYDADKVLVTDIYAAREKDTGAIHSRDLVNELLNNGVDAEYLGTFENISNYIKDNASNGDIIVTMGAGDIYMVGEMLLE</sequence>
<evidence type="ECO:0000256" key="6">
    <source>
        <dbReference type="ARBA" id="ARBA00022618"/>
    </source>
</evidence>
<evidence type="ECO:0000256" key="1">
    <source>
        <dbReference type="ARBA" id="ARBA00004496"/>
    </source>
</evidence>
<comment type="catalytic activity">
    <reaction evidence="13 14">
        <text>UDP-N-acetyl-alpha-D-muramate + L-alanine + ATP = UDP-N-acetyl-alpha-D-muramoyl-L-alanine + ADP + phosphate + H(+)</text>
        <dbReference type="Rhea" id="RHEA:23372"/>
        <dbReference type="ChEBI" id="CHEBI:15378"/>
        <dbReference type="ChEBI" id="CHEBI:30616"/>
        <dbReference type="ChEBI" id="CHEBI:43474"/>
        <dbReference type="ChEBI" id="CHEBI:57972"/>
        <dbReference type="ChEBI" id="CHEBI:70757"/>
        <dbReference type="ChEBI" id="CHEBI:83898"/>
        <dbReference type="ChEBI" id="CHEBI:456216"/>
        <dbReference type="EC" id="6.3.2.8"/>
    </reaction>
</comment>
<evidence type="ECO:0000256" key="5">
    <source>
        <dbReference type="ARBA" id="ARBA00022598"/>
    </source>
</evidence>
<dbReference type="Gene3D" id="3.40.1190.10">
    <property type="entry name" value="Mur-like, catalytic domain"/>
    <property type="match status" value="1"/>
</dbReference>
<evidence type="ECO:0000256" key="13">
    <source>
        <dbReference type="ARBA" id="ARBA00047833"/>
    </source>
</evidence>
<feature type="binding site" evidence="14">
    <location>
        <begin position="119"/>
        <end position="125"/>
    </location>
    <ligand>
        <name>ATP</name>
        <dbReference type="ChEBI" id="CHEBI:30616"/>
    </ligand>
</feature>
<dbReference type="RefSeq" id="WP_091726360.1">
    <property type="nucleotide sequence ID" value="NZ_FNQE01000002.1"/>
</dbReference>
<dbReference type="Proteomes" id="UP000198625">
    <property type="component" value="Unassembled WGS sequence"/>
</dbReference>
<dbReference type="InterPro" id="IPR013221">
    <property type="entry name" value="Mur_ligase_cen"/>
</dbReference>
<dbReference type="Gene3D" id="3.90.190.20">
    <property type="entry name" value="Mur ligase, C-terminal domain"/>
    <property type="match status" value="1"/>
</dbReference>
<evidence type="ECO:0000256" key="12">
    <source>
        <dbReference type="ARBA" id="ARBA00023316"/>
    </source>
</evidence>
<evidence type="ECO:0000259" key="16">
    <source>
        <dbReference type="Pfam" id="PF02875"/>
    </source>
</evidence>
<dbReference type="InterPro" id="IPR036615">
    <property type="entry name" value="Mur_ligase_C_dom_sf"/>
</dbReference>
<feature type="domain" description="Mur ligase C-terminal" evidence="16">
    <location>
        <begin position="319"/>
        <end position="448"/>
    </location>
</feature>
<evidence type="ECO:0000256" key="14">
    <source>
        <dbReference type="HAMAP-Rule" id="MF_00046"/>
    </source>
</evidence>
<dbReference type="GO" id="GO:0005737">
    <property type="term" value="C:cytoplasm"/>
    <property type="evidence" value="ECO:0007669"/>
    <property type="project" value="UniProtKB-SubCell"/>
</dbReference>
<dbReference type="EMBL" id="FNQE01000002">
    <property type="protein sequence ID" value="SDY56987.1"/>
    <property type="molecule type" value="Genomic_DNA"/>
</dbReference>
<dbReference type="SUPFAM" id="SSF53623">
    <property type="entry name" value="MurD-like peptide ligases, catalytic domain"/>
    <property type="match status" value="1"/>
</dbReference>
<dbReference type="Pfam" id="PF01225">
    <property type="entry name" value="Mur_ligase"/>
    <property type="match status" value="1"/>
</dbReference>
<dbReference type="OrthoDB" id="9804126at2"/>
<protein>
    <recommendedName>
        <fullName evidence="3 14">UDP-N-acetylmuramate--L-alanine ligase</fullName>
        <ecNumber evidence="3 14">6.3.2.8</ecNumber>
    </recommendedName>
    <alternativeName>
        <fullName evidence="14">UDP-N-acetylmuramoyl-L-alanine synthetase</fullName>
    </alternativeName>
</protein>
<keyword evidence="11 14" id="KW-0131">Cell cycle</keyword>
<evidence type="ECO:0000256" key="3">
    <source>
        <dbReference type="ARBA" id="ARBA00012211"/>
    </source>
</evidence>
<evidence type="ECO:0000256" key="10">
    <source>
        <dbReference type="ARBA" id="ARBA00022984"/>
    </source>
</evidence>
<keyword evidence="5 14" id="KW-0436">Ligase</keyword>
<feature type="domain" description="Mur ligase central" evidence="17">
    <location>
        <begin position="117"/>
        <end position="296"/>
    </location>
</feature>
<evidence type="ECO:0000256" key="7">
    <source>
        <dbReference type="ARBA" id="ARBA00022741"/>
    </source>
</evidence>
<dbReference type="HAMAP" id="MF_00046">
    <property type="entry name" value="MurC"/>
    <property type="match status" value="1"/>
</dbReference>
<keyword evidence="6 14" id="KW-0132">Cell division</keyword>
<dbReference type="PANTHER" id="PTHR43445">
    <property type="entry name" value="UDP-N-ACETYLMURAMATE--L-ALANINE LIGASE-RELATED"/>
    <property type="match status" value="1"/>
</dbReference>
<dbReference type="InterPro" id="IPR036565">
    <property type="entry name" value="Mur-like_cat_sf"/>
</dbReference>
<dbReference type="SUPFAM" id="SSF51984">
    <property type="entry name" value="MurCD N-terminal domain"/>
    <property type="match status" value="1"/>
</dbReference>
<dbReference type="Pfam" id="PF02875">
    <property type="entry name" value="Mur_ligase_C"/>
    <property type="match status" value="1"/>
</dbReference>
<dbReference type="NCBIfam" id="TIGR01082">
    <property type="entry name" value="murC"/>
    <property type="match status" value="1"/>
</dbReference>
<evidence type="ECO:0000256" key="4">
    <source>
        <dbReference type="ARBA" id="ARBA00022490"/>
    </source>
</evidence>
<keyword evidence="19" id="KW-1185">Reference proteome</keyword>
<keyword evidence="12 14" id="KW-0961">Cell wall biogenesis/degradation</keyword>
<dbReference type="Gene3D" id="3.40.50.720">
    <property type="entry name" value="NAD(P)-binding Rossmann-like Domain"/>
    <property type="match status" value="1"/>
</dbReference>
<dbReference type="GO" id="GO:0008763">
    <property type="term" value="F:UDP-N-acetylmuramate-L-alanine ligase activity"/>
    <property type="evidence" value="ECO:0007669"/>
    <property type="project" value="UniProtKB-UniRule"/>
</dbReference>
<evidence type="ECO:0000259" key="15">
    <source>
        <dbReference type="Pfam" id="PF01225"/>
    </source>
</evidence>
<reference evidence="18 19" key="1">
    <citation type="submission" date="2016-10" db="EMBL/GenBank/DDBJ databases">
        <authorList>
            <person name="de Groot N.N."/>
        </authorList>
    </citation>
    <scope>NUCLEOTIDE SEQUENCE [LARGE SCALE GENOMIC DNA]</scope>
    <source>
        <strain evidence="18 19">DSM 21650</strain>
    </source>
</reference>
<dbReference type="InterPro" id="IPR000713">
    <property type="entry name" value="Mur_ligase_N"/>
</dbReference>
<dbReference type="AlphaFoldDB" id="A0A1H3KXK8"/>
<keyword evidence="9 14" id="KW-0133">Cell shape</keyword>
<dbReference type="SUPFAM" id="SSF53244">
    <property type="entry name" value="MurD-like peptide ligases, peptide-binding domain"/>
    <property type="match status" value="1"/>
</dbReference>
<keyword evidence="7 14" id="KW-0547">Nucleotide-binding</keyword>
<accession>A0A1H3KXK8</accession>
<keyword evidence="10 14" id="KW-0573">Peptidoglycan synthesis</keyword>
<evidence type="ECO:0000256" key="8">
    <source>
        <dbReference type="ARBA" id="ARBA00022840"/>
    </source>
</evidence>
<evidence type="ECO:0000256" key="11">
    <source>
        <dbReference type="ARBA" id="ARBA00023306"/>
    </source>
</evidence>
<keyword evidence="8 14" id="KW-0067">ATP-binding</keyword>
<dbReference type="PANTHER" id="PTHR43445:SF3">
    <property type="entry name" value="UDP-N-ACETYLMURAMATE--L-ALANINE LIGASE"/>
    <property type="match status" value="1"/>
</dbReference>
<dbReference type="UniPathway" id="UPA00219"/>
<dbReference type="InterPro" id="IPR050061">
    <property type="entry name" value="MurCDEF_pg_biosynth"/>
</dbReference>
<evidence type="ECO:0000256" key="9">
    <source>
        <dbReference type="ARBA" id="ARBA00022960"/>
    </source>
</evidence>
<dbReference type="GO" id="GO:0009252">
    <property type="term" value="P:peptidoglycan biosynthetic process"/>
    <property type="evidence" value="ECO:0007669"/>
    <property type="project" value="UniProtKB-UniRule"/>
</dbReference>
<comment type="pathway">
    <text evidence="2 14">Cell wall biogenesis; peptidoglycan biosynthesis.</text>
</comment>
<keyword evidence="4 14" id="KW-0963">Cytoplasm</keyword>
<organism evidence="18 19">
    <name type="scientific">Proteiniborus ethanoligenes</name>
    <dbReference type="NCBI Taxonomy" id="415015"/>
    <lineage>
        <taxon>Bacteria</taxon>
        <taxon>Bacillati</taxon>
        <taxon>Bacillota</taxon>
        <taxon>Clostridia</taxon>
        <taxon>Eubacteriales</taxon>
        <taxon>Proteiniborus</taxon>
    </lineage>
</organism>
<dbReference type="GO" id="GO:0005524">
    <property type="term" value="F:ATP binding"/>
    <property type="evidence" value="ECO:0007669"/>
    <property type="project" value="UniProtKB-UniRule"/>
</dbReference>
<comment type="function">
    <text evidence="14">Cell wall formation.</text>
</comment>
<evidence type="ECO:0000256" key="2">
    <source>
        <dbReference type="ARBA" id="ARBA00004752"/>
    </source>
</evidence>